<evidence type="ECO:0000256" key="2">
    <source>
        <dbReference type="ARBA" id="ARBA00002181"/>
    </source>
</evidence>
<dbReference type="PIRSF" id="PIRSF001359">
    <property type="entry name" value="F_bP_aldolase_II"/>
    <property type="match status" value="1"/>
</dbReference>
<keyword evidence="8 10" id="KW-0324">Glycolysis</keyword>
<dbReference type="NCBIfam" id="NF006628">
    <property type="entry name" value="PRK09197.1"/>
    <property type="match status" value="1"/>
</dbReference>
<sequence>MARLLIMACKELGIPAGVITGENVRKLLNYAREKGFAIPAVNCTSSSTINAALEAARDIKAPLIIQVSQGGSAFYAGKGLSNEGQKASIIGAVSAAHHIRLVAKEYGIPVIVHSDHCAKKLLPWFDGMLEADEKYFKEHGEPLFSSHMLDLSEEPKDENIAICKNYLERMSKINLLLEMEIGITGGEEDGVDNSGVDNASLYTQPEDIWDVYRELSQVSDMFTIAAAFGNVHGVYKPGNVKLSPILLKKHQEYVKQQLDSKSDKPIWFVFHGGSGSVKNEIKEAVSYGVIKMNVDTDTQWAYWDGIKTFYEGKKGYLQSQVGNPEGEDKPNKKYYDPRVFIREAEKFMAKRVQEACHDLGNVDRL</sequence>
<accession>A0A8H3MGN3</accession>
<dbReference type="Gene3D" id="3.20.20.70">
    <property type="entry name" value="Aldolase class I"/>
    <property type="match status" value="1"/>
</dbReference>
<evidence type="ECO:0000256" key="7">
    <source>
        <dbReference type="ARBA" id="ARBA00022833"/>
    </source>
</evidence>
<dbReference type="PROSITE" id="PS00602">
    <property type="entry name" value="ALDOLASE_CLASS_II_1"/>
    <property type="match status" value="1"/>
</dbReference>
<comment type="similarity">
    <text evidence="4 10">Belongs to the class II fructose-bisphosphate aldolase family.</text>
</comment>
<dbReference type="GO" id="GO:0004332">
    <property type="term" value="F:fructose-bisphosphate aldolase activity"/>
    <property type="evidence" value="ECO:0007669"/>
    <property type="project" value="UniProtKB-EC"/>
</dbReference>
<evidence type="ECO:0000256" key="9">
    <source>
        <dbReference type="ARBA" id="ARBA00023239"/>
    </source>
</evidence>
<dbReference type="InterPro" id="IPR013785">
    <property type="entry name" value="Aldolase_TIM"/>
</dbReference>
<protein>
    <recommendedName>
        <fullName evidence="5 10">Fructose-bisphosphate aldolase</fullName>
        <shortName evidence="10">FBP aldolase</shortName>
        <ecNumber evidence="5 10">4.1.2.13</ecNumber>
    </recommendedName>
</protein>
<dbReference type="NCBIfam" id="TIGR01520">
    <property type="entry name" value="FruBisAldo_II_A"/>
    <property type="match status" value="1"/>
</dbReference>
<dbReference type="GO" id="GO:0006094">
    <property type="term" value="P:gluconeogenesis"/>
    <property type="evidence" value="ECO:0007669"/>
    <property type="project" value="TreeGrafter"/>
</dbReference>
<evidence type="ECO:0000256" key="3">
    <source>
        <dbReference type="ARBA" id="ARBA00004714"/>
    </source>
</evidence>
<comment type="caution">
    <text evidence="11">The sequence shown here is derived from an EMBL/GenBank/DDBJ whole genome shotgun (WGS) entry which is preliminary data.</text>
</comment>
<dbReference type="Proteomes" id="UP000615446">
    <property type="component" value="Unassembled WGS sequence"/>
</dbReference>
<comment type="catalytic activity">
    <reaction evidence="1 10">
        <text>beta-D-fructose 1,6-bisphosphate = D-glyceraldehyde 3-phosphate + dihydroxyacetone phosphate</text>
        <dbReference type="Rhea" id="RHEA:14729"/>
        <dbReference type="ChEBI" id="CHEBI:32966"/>
        <dbReference type="ChEBI" id="CHEBI:57642"/>
        <dbReference type="ChEBI" id="CHEBI:59776"/>
        <dbReference type="EC" id="4.1.2.13"/>
    </reaction>
</comment>
<evidence type="ECO:0000256" key="4">
    <source>
        <dbReference type="ARBA" id="ARBA00005812"/>
    </source>
</evidence>
<dbReference type="UniPathway" id="UPA00109">
    <property type="reaction ID" value="UER00183"/>
</dbReference>
<evidence type="ECO:0000313" key="12">
    <source>
        <dbReference type="Proteomes" id="UP000615446"/>
    </source>
</evidence>
<dbReference type="PANTHER" id="PTHR30559">
    <property type="entry name" value="FRUCTOSE-BISPHOSPHATE ALDOLASE CLASS 2"/>
    <property type="match status" value="1"/>
</dbReference>
<keyword evidence="9 10" id="KW-0456">Lyase</keyword>
<evidence type="ECO:0000256" key="5">
    <source>
        <dbReference type="ARBA" id="ARBA00013068"/>
    </source>
</evidence>
<dbReference type="NCBIfam" id="TIGR00167">
    <property type="entry name" value="cbbA"/>
    <property type="match status" value="1"/>
</dbReference>
<keyword evidence="6 10" id="KW-0479">Metal-binding</keyword>
<evidence type="ECO:0000256" key="8">
    <source>
        <dbReference type="ARBA" id="ARBA00023152"/>
    </source>
</evidence>
<evidence type="ECO:0000256" key="10">
    <source>
        <dbReference type="RuleBase" id="RU366023"/>
    </source>
</evidence>
<dbReference type="CDD" id="cd00946">
    <property type="entry name" value="FBP_aldolase_IIA"/>
    <property type="match status" value="1"/>
</dbReference>
<dbReference type="EC" id="4.1.2.13" evidence="5 10"/>
<dbReference type="EMBL" id="BLAL01000311">
    <property type="protein sequence ID" value="GET02434.1"/>
    <property type="molecule type" value="Genomic_DNA"/>
</dbReference>
<dbReference type="PROSITE" id="PS00806">
    <property type="entry name" value="ALDOLASE_CLASS_II_2"/>
    <property type="match status" value="1"/>
</dbReference>
<dbReference type="PANTHER" id="PTHR30559:SF0">
    <property type="entry name" value="FRUCTOSE-BISPHOSPHATE ALDOLASE"/>
    <property type="match status" value="1"/>
</dbReference>
<dbReference type="OrthoDB" id="35652at2759"/>
<dbReference type="GO" id="GO:0005829">
    <property type="term" value="C:cytosol"/>
    <property type="evidence" value="ECO:0007669"/>
    <property type="project" value="TreeGrafter"/>
</dbReference>
<evidence type="ECO:0000256" key="6">
    <source>
        <dbReference type="ARBA" id="ARBA00022723"/>
    </source>
</evidence>
<dbReference type="FunFam" id="3.20.20.70:FF:000013">
    <property type="entry name" value="Class II fructose-bisphosphate aldolase"/>
    <property type="match status" value="1"/>
</dbReference>
<reference evidence="11" key="1">
    <citation type="submission" date="2019-10" db="EMBL/GenBank/DDBJ databases">
        <title>Conservation and host-specific expression of non-tandemly repeated heterogenous ribosome RNA gene in arbuscular mycorrhizal fungi.</title>
        <authorList>
            <person name="Maeda T."/>
            <person name="Kobayashi Y."/>
            <person name="Nakagawa T."/>
            <person name="Ezawa T."/>
            <person name="Yamaguchi K."/>
            <person name="Bino T."/>
            <person name="Nishimoto Y."/>
            <person name="Shigenobu S."/>
            <person name="Kawaguchi M."/>
        </authorList>
    </citation>
    <scope>NUCLEOTIDE SEQUENCE</scope>
    <source>
        <strain evidence="11">HR1</strain>
    </source>
</reference>
<dbReference type="GO" id="GO:0008270">
    <property type="term" value="F:zinc ion binding"/>
    <property type="evidence" value="ECO:0007669"/>
    <property type="project" value="UniProtKB-UniRule"/>
</dbReference>
<name>A0A8H3MGN3_9GLOM</name>
<gene>
    <name evidence="11" type="ORF">RCL2_002881300</name>
</gene>
<comment type="pathway">
    <text evidence="3 10">Carbohydrate degradation; glycolysis; D-glyceraldehyde 3-phosphate and glycerone phosphate from D-glucose: step 4/4.</text>
</comment>
<dbReference type="InterPro" id="IPR000771">
    <property type="entry name" value="FBA_II"/>
</dbReference>
<comment type="function">
    <text evidence="2 10">Catalyzes the aldol condensation of dihydroxyacetone phosphate (DHAP or glycerone-phosphate) with glyceraldehyde 3-phosphate (G3P) to form fructose 1,6-bisphosphate (FBP) in gluconeogenesis and the reverse reaction in glycolysis.</text>
</comment>
<keyword evidence="7 10" id="KW-0862">Zinc</keyword>
<organism evidence="11 12">
    <name type="scientific">Rhizophagus clarus</name>
    <dbReference type="NCBI Taxonomy" id="94130"/>
    <lineage>
        <taxon>Eukaryota</taxon>
        <taxon>Fungi</taxon>
        <taxon>Fungi incertae sedis</taxon>
        <taxon>Mucoromycota</taxon>
        <taxon>Glomeromycotina</taxon>
        <taxon>Glomeromycetes</taxon>
        <taxon>Glomerales</taxon>
        <taxon>Glomeraceae</taxon>
        <taxon>Rhizophagus</taxon>
    </lineage>
</organism>
<evidence type="ECO:0000313" key="11">
    <source>
        <dbReference type="EMBL" id="GET02434.1"/>
    </source>
</evidence>
<dbReference type="SUPFAM" id="SSF51569">
    <property type="entry name" value="Aldolase"/>
    <property type="match status" value="1"/>
</dbReference>
<dbReference type="Pfam" id="PF01116">
    <property type="entry name" value="F_bP_aldolase"/>
    <property type="match status" value="1"/>
</dbReference>
<dbReference type="AlphaFoldDB" id="A0A8H3MGN3"/>
<dbReference type="InterPro" id="IPR006411">
    <property type="entry name" value="Fruct_bisP_bact"/>
</dbReference>
<comment type="cofactor">
    <cofactor evidence="10">
        <name>Zn(2+)</name>
        <dbReference type="ChEBI" id="CHEBI:29105"/>
    </cofactor>
    <text evidence="10">Binds 2 Zn(2+) ions per subunit. One is catalytic and the other provides a structural contribution.</text>
</comment>
<evidence type="ECO:0000256" key="1">
    <source>
        <dbReference type="ARBA" id="ARBA00000441"/>
    </source>
</evidence>
<dbReference type="GO" id="GO:0006096">
    <property type="term" value="P:glycolytic process"/>
    <property type="evidence" value="ECO:0007669"/>
    <property type="project" value="UniProtKB-UniPathway"/>
</dbReference>
<proteinExistence type="inferred from homology"/>